<reference evidence="1 2" key="1">
    <citation type="journal article" date="2021" name="Nat. Commun.">
        <title>Genetic determinants of endophytism in the Arabidopsis root mycobiome.</title>
        <authorList>
            <person name="Mesny F."/>
            <person name="Miyauchi S."/>
            <person name="Thiergart T."/>
            <person name="Pickel B."/>
            <person name="Atanasova L."/>
            <person name="Karlsson M."/>
            <person name="Huettel B."/>
            <person name="Barry K.W."/>
            <person name="Haridas S."/>
            <person name="Chen C."/>
            <person name="Bauer D."/>
            <person name="Andreopoulos W."/>
            <person name="Pangilinan J."/>
            <person name="LaButti K."/>
            <person name="Riley R."/>
            <person name="Lipzen A."/>
            <person name="Clum A."/>
            <person name="Drula E."/>
            <person name="Henrissat B."/>
            <person name="Kohler A."/>
            <person name="Grigoriev I.V."/>
            <person name="Martin F.M."/>
            <person name="Hacquard S."/>
        </authorList>
    </citation>
    <scope>NUCLEOTIDE SEQUENCE [LARGE SCALE GENOMIC DNA]</scope>
    <source>
        <strain evidence="1 2">MPI-SDFR-AT-0079</strain>
    </source>
</reference>
<protein>
    <submittedName>
        <fullName evidence="1">Uncharacterized protein</fullName>
    </submittedName>
</protein>
<proteinExistence type="predicted"/>
<sequence length="400" mass="43968">MEQPQPRPVDTRIETERFDPFAYSYPSPQHAIQSLAGWGIEPSQIVEPMNHFQQLPMPTRWAQEMSTTAPSTLGLITAAEQQYVPQTTDWHEDSGFGYAGFVESGWSRSKSVSWDPDAFVTTASPQLAADVTTLPLSITTAYSPPQPEVESPVALWSAHWQNDDLDQHRPYQLRPTSGYNFGSEEGSGEDGTWGESKPRRPPIQTKDLYGADHPTNRFATLPGRRDSASDISSHTASPAYSVAGPSFDAADAADAAYLSDSTTASFSKPTRPRRRTTPPSPATAVDDHNDGHDHIKKSPSQRQTPTETQPPTPSQARTQARNRNRAAASRYRAKTQAASARLEATARTAAARHRVLRARASRLRDEVVRLKHELLARHAGCDCAMIRGYLEGAVRGVLNC</sequence>
<gene>
    <name evidence="1" type="ORF">F5144DRAFT_49554</name>
</gene>
<keyword evidence="2" id="KW-1185">Reference proteome</keyword>
<organism evidence="1 2">
    <name type="scientific">Chaetomium tenue</name>
    <dbReference type="NCBI Taxonomy" id="1854479"/>
    <lineage>
        <taxon>Eukaryota</taxon>
        <taxon>Fungi</taxon>
        <taxon>Dikarya</taxon>
        <taxon>Ascomycota</taxon>
        <taxon>Pezizomycotina</taxon>
        <taxon>Sordariomycetes</taxon>
        <taxon>Sordariomycetidae</taxon>
        <taxon>Sordariales</taxon>
        <taxon>Chaetomiaceae</taxon>
        <taxon>Chaetomium</taxon>
    </lineage>
</organism>
<evidence type="ECO:0000313" key="1">
    <source>
        <dbReference type="EMBL" id="KAH6650526.1"/>
    </source>
</evidence>
<comment type="caution">
    <text evidence="1">The sequence shown here is derived from an EMBL/GenBank/DDBJ whole genome shotgun (WGS) entry which is preliminary data.</text>
</comment>
<name>A0ACB7PN57_9PEZI</name>
<accession>A0ACB7PN57</accession>
<evidence type="ECO:0000313" key="2">
    <source>
        <dbReference type="Proteomes" id="UP000724584"/>
    </source>
</evidence>
<dbReference type="Proteomes" id="UP000724584">
    <property type="component" value="Unassembled WGS sequence"/>
</dbReference>
<dbReference type="EMBL" id="JAGIZQ010000001">
    <property type="protein sequence ID" value="KAH6650526.1"/>
    <property type="molecule type" value="Genomic_DNA"/>
</dbReference>